<proteinExistence type="predicted"/>
<reference evidence="1 2" key="1">
    <citation type="submission" date="2019-09" db="EMBL/GenBank/DDBJ databases">
        <title>Bird 10,000 Genomes (B10K) Project - Family phase.</title>
        <authorList>
            <person name="Zhang G."/>
        </authorList>
    </citation>
    <scope>NUCLEOTIDE SEQUENCE [LARGE SCALE GENOMIC DNA]</scope>
    <source>
        <strain evidence="1">B10K-DU-012-55</strain>
        <tissue evidence="1">Muscle</tissue>
    </source>
</reference>
<dbReference type="AlphaFoldDB" id="A0A7K5XQS0"/>
<feature type="non-terminal residue" evidence="1">
    <location>
        <position position="52"/>
    </location>
</feature>
<dbReference type="EMBL" id="VYZM01016283">
    <property type="protein sequence ID" value="NWU55408.1"/>
    <property type="molecule type" value="Genomic_DNA"/>
</dbReference>
<dbReference type="Gene3D" id="3.40.50.300">
    <property type="entry name" value="P-loop containing nucleotide triphosphate hydrolases"/>
    <property type="match status" value="1"/>
</dbReference>
<evidence type="ECO:0000313" key="2">
    <source>
        <dbReference type="Proteomes" id="UP000586671"/>
    </source>
</evidence>
<sequence>MSDCFLSLQVALASLYITTDAKNIPTAVLLTDAQVPDERLLVLINDLLASGD</sequence>
<organism evidence="1 2">
    <name type="scientific">Dromas ardeola</name>
    <dbReference type="NCBI Taxonomy" id="458190"/>
    <lineage>
        <taxon>Eukaryota</taxon>
        <taxon>Metazoa</taxon>
        <taxon>Chordata</taxon>
        <taxon>Craniata</taxon>
        <taxon>Vertebrata</taxon>
        <taxon>Euteleostomi</taxon>
        <taxon>Archelosauria</taxon>
        <taxon>Archosauria</taxon>
        <taxon>Dinosauria</taxon>
        <taxon>Saurischia</taxon>
        <taxon>Theropoda</taxon>
        <taxon>Coelurosauria</taxon>
        <taxon>Aves</taxon>
        <taxon>Neognathae</taxon>
        <taxon>Neoaves</taxon>
        <taxon>Charadriiformes</taxon>
        <taxon>Dromadidae</taxon>
        <taxon>Dromas</taxon>
    </lineage>
</organism>
<accession>A0A7K5XQS0</accession>
<dbReference type="InterPro" id="IPR027417">
    <property type="entry name" value="P-loop_NTPase"/>
</dbReference>
<dbReference type="Proteomes" id="UP000586671">
    <property type="component" value="Unassembled WGS sequence"/>
</dbReference>
<protein>
    <submittedName>
        <fullName evidence="1">DYH11 protein</fullName>
    </submittedName>
</protein>
<feature type="non-terminal residue" evidence="1">
    <location>
        <position position="1"/>
    </location>
</feature>
<evidence type="ECO:0000313" key="1">
    <source>
        <dbReference type="EMBL" id="NWU55408.1"/>
    </source>
</evidence>
<gene>
    <name evidence="1" type="primary">Dnah11</name>
    <name evidence="1" type="ORF">DROARD_R15487</name>
</gene>
<comment type="caution">
    <text evidence="1">The sequence shown here is derived from an EMBL/GenBank/DDBJ whole genome shotgun (WGS) entry which is preliminary data.</text>
</comment>
<keyword evidence="2" id="KW-1185">Reference proteome</keyword>
<name>A0A7K5XQS0_9CHAR</name>